<keyword evidence="4" id="KW-1003">Cell membrane</keyword>
<evidence type="ECO:0000256" key="11">
    <source>
        <dbReference type="SAM" id="Phobius"/>
    </source>
</evidence>
<dbReference type="CDD" id="cd06225">
    <property type="entry name" value="HAMP"/>
    <property type="match status" value="1"/>
</dbReference>
<sequence length="608" mass="69975">MFRKLTMIVIVSFIAINAIFLTGVSLLSYKIFFQFTSNEISQTRLALLNENTEKISSFISTISDVGLYIAANRSVSDIFAEKPVSTYDAIQEQRSLTELSNHVSSLKNPIHSIEIYTDRFVGYPTISNSSVYPLEQIEKEPWMNVFEKMDSGWVPKHMSLHHNIEMISYIHRLNSPRGKSVGYVKVNVVANTFFEKMGVDDLYEAVNEPLVLLNAGGRIITQKSSPQYKGIIDEITEPLSSEPFSILVDSYYNVTNKHQILTYGNEMFLLLISKPNNDSWQMVQLIPVANLYAKTKQLGYIVLLLGFCGLLLSIPFAFWIGKRIMKPIGEIIQGMRHVEKGNFEVKIGPYYIEEYNLLSENFNHMTAKLLESHNRLNEEHHYRREAELKALQSQINPHFLYNTLDMIHWKAMDHQAKEISFMVNQLSRMLRIGLSGGQKFIPLRDELEHVKCYINIQNARLPNPIRFDLKIPASLKDFYIPKIIIQPFIENSIRHGYLEEEMPVQIKITACSSKEMENEMLEISIFDNGIGLPAEFSIYSGKGIGIKNVQERIWLYCGKQYGIKLVNQKEGGVKVHITLPIIKSEKERNEWDENETISKEREGKERLQ</sequence>
<feature type="region of interest" description="Disordered" evidence="10">
    <location>
        <begin position="588"/>
        <end position="608"/>
    </location>
</feature>
<evidence type="ECO:0000259" key="12">
    <source>
        <dbReference type="PROSITE" id="PS50885"/>
    </source>
</evidence>
<protein>
    <recommendedName>
        <fullName evidence="3">histidine kinase</fullName>
        <ecNumber evidence="3">2.7.13.3</ecNumber>
    </recommendedName>
</protein>
<keyword evidence="6" id="KW-0808">Transferase</keyword>
<evidence type="ECO:0000256" key="6">
    <source>
        <dbReference type="ARBA" id="ARBA00022679"/>
    </source>
</evidence>
<dbReference type="InterPro" id="IPR003660">
    <property type="entry name" value="HAMP_dom"/>
</dbReference>
<dbReference type="Proteomes" id="UP001232245">
    <property type="component" value="Unassembled WGS sequence"/>
</dbReference>
<keyword evidence="5" id="KW-0597">Phosphoprotein</keyword>
<dbReference type="Gene3D" id="3.30.565.10">
    <property type="entry name" value="Histidine kinase-like ATPase, C-terminal domain"/>
    <property type="match status" value="1"/>
</dbReference>
<dbReference type="SUPFAM" id="SSF158472">
    <property type="entry name" value="HAMP domain-like"/>
    <property type="match status" value="1"/>
</dbReference>
<evidence type="ECO:0000256" key="7">
    <source>
        <dbReference type="ARBA" id="ARBA00022777"/>
    </source>
</evidence>
<dbReference type="EC" id="2.7.13.3" evidence="3"/>
<name>A0ABT9Z5U0_9BACI</name>
<dbReference type="PROSITE" id="PS50885">
    <property type="entry name" value="HAMP"/>
    <property type="match status" value="1"/>
</dbReference>
<dbReference type="InterPro" id="IPR050640">
    <property type="entry name" value="Bact_2-comp_sensor_kinase"/>
</dbReference>
<dbReference type="InterPro" id="IPR003594">
    <property type="entry name" value="HATPase_dom"/>
</dbReference>
<accession>A0ABT9Z5U0</accession>
<evidence type="ECO:0000256" key="1">
    <source>
        <dbReference type="ARBA" id="ARBA00000085"/>
    </source>
</evidence>
<evidence type="ECO:0000256" key="2">
    <source>
        <dbReference type="ARBA" id="ARBA00004651"/>
    </source>
</evidence>
<dbReference type="PANTHER" id="PTHR34220:SF7">
    <property type="entry name" value="SENSOR HISTIDINE KINASE YPDA"/>
    <property type="match status" value="1"/>
</dbReference>
<proteinExistence type="predicted"/>
<comment type="subcellular location">
    <subcellularLocation>
        <location evidence="2">Cell membrane</location>
        <topology evidence="2">Multi-pass membrane protein</topology>
    </subcellularLocation>
</comment>
<keyword evidence="14" id="KW-1185">Reference proteome</keyword>
<dbReference type="SMART" id="SM00304">
    <property type="entry name" value="HAMP"/>
    <property type="match status" value="1"/>
</dbReference>
<keyword evidence="9 11" id="KW-0472">Membrane</keyword>
<keyword evidence="11" id="KW-1133">Transmembrane helix</keyword>
<dbReference type="PRINTS" id="PR00344">
    <property type="entry name" value="BCTRLSENSOR"/>
</dbReference>
<dbReference type="PANTHER" id="PTHR34220">
    <property type="entry name" value="SENSOR HISTIDINE KINASE YPDA"/>
    <property type="match status" value="1"/>
</dbReference>
<keyword evidence="11" id="KW-0812">Transmembrane</keyword>
<dbReference type="SUPFAM" id="SSF55874">
    <property type="entry name" value="ATPase domain of HSP90 chaperone/DNA topoisomerase II/histidine kinase"/>
    <property type="match status" value="1"/>
</dbReference>
<dbReference type="Pfam" id="PF00672">
    <property type="entry name" value="HAMP"/>
    <property type="match status" value="1"/>
</dbReference>
<feature type="transmembrane region" description="Helical" evidence="11">
    <location>
        <begin position="7"/>
        <end position="29"/>
    </location>
</feature>
<dbReference type="Pfam" id="PF06580">
    <property type="entry name" value="His_kinase"/>
    <property type="match status" value="1"/>
</dbReference>
<feature type="domain" description="HAMP" evidence="12">
    <location>
        <begin position="322"/>
        <end position="374"/>
    </location>
</feature>
<evidence type="ECO:0000256" key="3">
    <source>
        <dbReference type="ARBA" id="ARBA00012438"/>
    </source>
</evidence>
<dbReference type="RefSeq" id="WP_307190797.1">
    <property type="nucleotide sequence ID" value="NZ_JAUSTZ010000009.1"/>
</dbReference>
<dbReference type="GO" id="GO:0016301">
    <property type="term" value="F:kinase activity"/>
    <property type="evidence" value="ECO:0007669"/>
    <property type="project" value="UniProtKB-KW"/>
</dbReference>
<evidence type="ECO:0000256" key="5">
    <source>
        <dbReference type="ARBA" id="ARBA00022553"/>
    </source>
</evidence>
<comment type="caution">
    <text evidence="13">The sequence shown here is derived from an EMBL/GenBank/DDBJ whole genome shotgun (WGS) entry which is preliminary data.</text>
</comment>
<comment type="catalytic activity">
    <reaction evidence="1">
        <text>ATP + protein L-histidine = ADP + protein N-phospho-L-histidine.</text>
        <dbReference type="EC" id="2.7.13.3"/>
    </reaction>
</comment>
<dbReference type="Pfam" id="PF02518">
    <property type="entry name" value="HATPase_c"/>
    <property type="match status" value="1"/>
</dbReference>
<evidence type="ECO:0000256" key="10">
    <source>
        <dbReference type="SAM" id="MobiDB-lite"/>
    </source>
</evidence>
<evidence type="ECO:0000256" key="8">
    <source>
        <dbReference type="ARBA" id="ARBA00023012"/>
    </source>
</evidence>
<evidence type="ECO:0000313" key="14">
    <source>
        <dbReference type="Proteomes" id="UP001232245"/>
    </source>
</evidence>
<dbReference type="InterPro" id="IPR010559">
    <property type="entry name" value="Sig_transdc_His_kin_internal"/>
</dbReference>
<organism evidence="13 14">
    <name type="scientific">Metabacillus niabensis</name>
    <dbReference type="NCBI Taxonomy" id="324854"/>
    <lineage>
        <taxon>Bacteria</taxon>
        <taxon>Bacillati</taxon>
        <taxon>Bacillota</taxon>
        <taxon>Bacilli</taxon>
        <taxon>Bacillales</taxon>
        <taxon>Bacillaceae</taxon>
        <taxon>Metabacillus</taxon>
    </lineage>
</organism>
<evidence type="ECO:0000313" key="13">
    <source>
        <dbReference type="EMBL" id="MDQ0227385.1"/>
    </source>
</evidence>
<dbReference type="InterPro" id="IPR004358">
    <property type="entry name" value="Sig_transdc_His_kin-like_C"/>
</dbReference>
<keyword evidence="8" id="KW-0902">Two-component regulatory system</keyword>
<gene>
    <name evidence="13" type="ORF">J2S02_003730</name>
</gene>
<reference evidence="13 14" key="1">
    <citation type="submission" date="2023-07" db="EMBL/GenBank/DDBJ databases">
        <title>Genomic Encyclopedia of Type Strains, Phase IV (KMG-IV): sequencing the most valuable type-strain genomes for metagenomic binning, comparative biology and taxonomic classification.</title>
        <authorList>
            <person name="Goeker M."/>
        </authorList>
    </citation>
    <scope>NUCLEOTIDE SEQUENCE [LARGE SCALE GENOMIC DNA]</scope>
    <source>
        <strain evidence="13 14">DSM 17723</strain>
    </source>
</reference>
<evidence type="ECO:0000256" key="4">
    <source>
        <dbReference type="ARBA" id="ARBA00022475"/>
    </source>
</evidence>
<keyword evidence="7 13" id="KW-0418">Kinase</keyword>
<feature type="transmembrane region" description="Helical" evidence="11">
    <location>
        <begin position="298"/>
        <end position="320"/>
    </location>
</feature>
<dbReference type="InterPro" id="IPR036890">
    <property type="entry name" value="HATPase_C_sf"/>
</dbReference>
<dbReference type="EMBL" id="JAUSTZ010000009">
    <property type="protein sequence ID" value="MDQ0227385.1"/>
    <property type="molecule type" value="Genomic_DNA"/>
</dbReference>
<evidence type="ECO:0000256" key="9">
    <source>
        <dbReference type="ARBA" id="ARBA00023136"/>
    </source>
</evidence>
<dbReference type="Gene3D" id="6.10.340.10">
    <property type="match status" value="1"/>
</dbReference>